<feature type="domain" description="Cell morphogenesis central region" evidence="4">
    <location>
        <begin position="572"/>
        <end position="1357"/>
    </location>
</feature>
<dbReference type="InterPro" id="IPR039867">
    <property type="entry name" value="Furry/Tao3/Mor2"/>
</dbReference>
<feature type="domain" description="Cell morphogenesis protein C-terminal" evidence="3">
    <location>
        <begin position="1819"/>
        <end position="1976"/>
    </location>
</feature>
<name>A0ABP1FTN3_9CHLO</name>
<dbReference type="Pfam" id="PF14222">
    <property type="entry name" value="MOR2-PAG1_N"/>
    <property type="match status" value="1"/>
</dbReference>
<evidence type="ECO:0000259" key="4">
    <source>
        <dbReference type="Pfam" id="PF14228"/>
    </source>
</evidence>
<dbReference type="InterPro" id="IPR025481">
    <property type="entry name" value="Cell_Morphogen_C"/>
</dbReference>
<sequence length="2041" mass="225285">MQDRGEAPADLGYGRVLAGLQLISTLAAAQLFDALLTWRKASLKLTSTQQSDQITILRKRLAVETVYLEVTLQLVSKTSSSLSSSQAKALEDLVFDWVLHAEKFVDSRFLDLMKARAKELESRIRVDMPAARQEILLMCEGMQCVRLGLFTETEVTEATSFLTRMHPLKHVAPVRKSQVQHAISEMLTGILKRLIMDSAPRKQSEGAEAHSFSAWHNIVHSIRTEIASWISRQSKHAAVGHPFVTMLLCLEEDVSFNAYDKLQRTQVLECIVLCTESFLRRNSQHGSEAAADRWLAKSTKPVMAHLRKGSFQFQEQQDLLMELCCVLARHAPAYGIGTLLPDMLSMESSGWDALMIGLRALLTMLIAAPAWRQGDQQPSFENDPWSLEGSYSLDLLNMLRRGQHPLHVYAPAQVQQQLVKSLGQILQNGHGIFGSFRLYSAGRSLAEGLPKDKAPGLPVFATALCCLPYVVPESWDATRLATELPGYTIHADAAVRQAATDVLRRSMRALPHNRNDILLGMASFLGRLSEDHPEAIRAAIILMSALVHEWLDTLQEDKPGDHEEAQSKLAVAPLEGTGLCFMCSPDVSIRRAAWDFLTAVRRLSTALDPSAATGKDVQPGQQDTATRGYVIDILEESGPILVKHCYWDFGRWSDMWRTWRPIGADRPFREAPVTLGDLMRRALTYEDSVRWGRCMAEAVKIASTVCPASAMEAYKEIVSRLHALMLRDSSGRIVQLTDPTGDPLKADLSRTYAMVACACPLPYAGPNGALKAKLGHRELFRLLLQNARIGPEAVQQAAILALGHCSHECVSMLLEEMQSLGEDSIDRAKARSKPRREDVRITVAHVLRVLLDAMPPGALAGSQKDRDRLVELASDALRFLNSNPQEPLQDVLALRYCLCSVARCLALQCADGADSPFTLHLRRMLFFAFSSWTEEGAIPGRHRGDVAKAVMAAKARVKDPESARAMEADLLEANEYLELIAALGMAAMLLGPAFDADVRKPQGRVFSWIDRMLRGAHTHDSPTSATAAATSFRVLGPSKAAVASTALLNLLSTNPEVLSVIVHQCYSAEPILARTYFQVLTEAYVAQRIDIPQYQLLSLVLCKIGDPDKAVRDDALNLLDTVSSRVWKDRGQAAASVRPGTPVFHGGMCREETGAAVIVGNLQSAYQDFQLHLSVTLARDHPELSESLCMEMMMRQLEASGAPQTHRQVLACLAPWMHNLSFAARWEGNWSEQLLKSMYQVTWHHASAFPQETGQLWLNVAANKRNVIPILDFIITQGLQEAAELPNKATASQLHTFSVGKRIAACLSAVSTQHTIDHLIYEISQLLHEAEDPAVVKTHTERTSRARLSMQVYEFHHEAPAPQRKSRNETASETHERASSHHKVSTSASVVGSAAGHFRRVSDLLRSSRAGSELSNHSGGSFTSSLNDSAMLPDSMSYSASFHREAENLPPPSPVRRKALARPEMALCLLSETLFEQKEDIREHLAALLHILTISLDSLQPILQQHAQQALLNLVYSLTTQHFGEQRNTTRQEEEEAVGRLIQYMQAMQGQPLWPYEESSLQRPHLSSAAALQFLVQSLVEVLSFEADIRGQWAAEAMRWMLQSSSRHLTARSHQVFRALQSEREAEACSTLLACLHKCLQPNAQKASYHDCVEVCLTLQGMVRAMPMDQLEAYPQMLLACLAALSTSSVHVFTLLLKLFCEILEYLDLGSMSVQMVLMACAPQQLSTHEGLSDSEQGYPAWRLCNFMSEGRPMLAVQQLLIKGLFKQETELATVQVLTSIARHLALIPKGCEEACAACFPGLVGLQDDVAKQGCAMGLFGDADIQMALSISALLPWLCTHHKQAHCQDAAAACIQAHSEACSAIGYAQLADKLLEMKNSSDDAVVQHICHALADAFFPRLGKMILERLIDAMSHGPQSYHAWALLIMQTIFEAPGLNLGRDCQLLADPQLTFPVAALLETERGHQALQVLGAAIQHMPASATYLGSDSLVSWPRAVEDPQAAAATADRGSLDHLWRVVEDWRGHTSASSKLMPYLDAMQS</sequence>
<proteinExistence type="predicted"/>
<accession>A0ABP1FTN3</accession>
<evidence type="ECO:0000256" key="1">
    <source>
        <dbReference type="SAM" id="MobiDB-lite"/>
    </source>
</evidence>
<evidence type="ECO:0000259" key="3">
    <source>
        <dbReference type="Pfam" id="PF14225"/>
    </source>
</evidence>
<dbReference type="Pfam" id="PF14225">
    <property type="entry name" value="MOR2-PAG1_C"/>
    <property type="match status" value="2"/>
</dbReference>
<dbReference type="EMBL" id="CAXHTA020000005">
    <property type="protein sequence ID" value="CAL5221895.1"/>
    <property type="molecule type" value="Genomic_DNA"/>
</dbReference>
<dbReference type="InterPro" id="IPR025614">
    <property type="entry name" value="Cell_morpho_N"/>
</dbReference>
<dbReference type="InterPro" id="IPR029473">
    <property type="entry name" value="MOR2-PAG1_mid"/>
</dbReference>
<evidence type="ECO:0000313" key="5">
    <source>
        <dbReference type="EMBL" id="CAL5221895.1"/>
    </source>
</evidence>
<feature type="region of interest" description="Disordered" evidence="1">
    <location>
        <begin position="1356"/>
        <end position="1391"/>
    </location>
</feature>
<feature type="compositionally biased region" description="Basic and acidic residues" evidence="1">
    <location>
        <begin position="1366"/>
        <end position="1379"/>
    </location>
</feature>
<dbReference type="PANTHER" id="PTHR12295:SF30">
    <property type="entry name" value="PROTEIN FURRY"/>
    <property type="match status" value="1"/>
</dbReference>
<protein>
    <submittedName>
        <fullName evidence="5">G4161 protein</fullName>
    </submittedName>
</protein>
<dbReference type="Pfam" id="PF14228">
    <property type="entry name" value="MOR2-PAG1_mid"/>
    <property type="match status" value="2"/>
</dbReference>
<dbReference type="InterPro" id="IPR016024">
    <property type="entry name" value="ARM-type_fold"/>
</dbReference>
<feature type="domain" description="Cell morphogenesis protein N-terminal" evidence="2">
    <location>
        <begin position="105"/>
        <end position="550"/>
    </location>
</feature>
<comment type="caution">
    <text evidence="5">The sequence shown here is derived from an EMBL/GenBank/DDBJ whole genome shotgun (WGS) entry which is preliminary data.</text>
</comment>
<gene>
    <name evidence="5" type="primary">g4161</name>
    <name evidence="5" type="ORF">VP750_LOCUS3554</name>
</gene>
<keyword evidence="6" id="KW-1185">Reference proteome</keyword>
<feature type="domain" description="Cell morphogenesis central region" evidence="4">
    <location>
        <begin position="1455"/>
        <end position="1641"/>
    </location>
</feature>
<feature type="domain" description="Cell morphogenesis protein C-terminal" evidence="3">
    <location>
        <begin position="1675"/>
        <end position="1784"/>
    </location>
</feature>
<reference evidence="5 6" key="1">
    <citation type="submission" date="2024-06" db="EMBL/GenBank/DDBJ databases">
        <authorList>
            <person name="Kraege A."/>
            <person name="Thomma B."/>
        </authorList>
    </citation>
    <scope>NUCLEOTIDE SEQUENCE [LARGE SCALE GENOMIC DNA]</scope>
</reference>
<dbReference type="Proteomes" id="UP001497392">
    <property type="component" value="Unassembled WGS sequence"/>
</dbReference>
<dbReference type="SUPFAM" id="SSF48371">
    <property type="entry name" value="ARM repeat"/>
    <property type="match status" value="1"/>
</dbReference>
<evidence type="ECO:0000313" key="6">
    <source>
        <dbReference type="Proteomes" id="UP001497392"/>
    </source>
</evidence>
<evidence type="ECO:0000259" key="2">
    <source>
        <dbReference type="Pfam" id="PF14222"/>
    </source>
</evidence>
<organism evidence="5 6">
    <name type="scientific">Coccomyxa viridis</name>
    <dbReference type="NCBI Taxonomy" id="1274662"/>
    <lineage>
        <taxon>Eukaryota</taxon>
        <taxon>Viridiplantae</taxon>
        <taxon>Chlorophyta</taxon>
        <taxon>core chlorophytes</taxon>
        <taxon>Trebouxiophyceae</taxon>
        <taxon>Trebouxiophyceae incertae sedis</taxon>
        <taxon>Coccomyxaceae</taxon>
        <taxon>Coccomyxa</taxon>
    </lineage>
</organism>
<dbReference type="PANTHER" id="PTHR12295">
    <property type="entry name" value="FURRY-RELATED"/>
    <property type="match status" value="1"/>
</dbReference>